<dbReference type="InterPro" id="IPR027417">
    <property type="entry name" value="P-loop_NTPase"/>
</dbReference>
<organism evidence="9 10">
    <name type="scientific">Candidatus Venteria ishoeyi</name>
    <dbReference type="NCBI Taxonomy" id="1899563"/>
    <lineage>
        <taxon>Bacteria</taxon>
        <taxon>Pseudomonadati</taxon>
        <taxon>Pseudomonadota</taxon>
        <taxon>Gammaproteobacteria</taxon>
        <taxon>Thiotrichales</taxon>
        <taxon>Thiotrichaceae</taxon>
        <taxon>Venteria</taxon>
    </lineage>
</organism>
<keyword evidence="3 9" id="KW-0808">Transferase</keyword>
<dbReference type="InterPro" id="IPR050238">
    <property type="entry name" value="DNA_Rep/Repair_Clamp_Loader"/>
</dbReference>
<dbReference type="Proteomes" id="UP000236724">
    <property type="component" value="Unassembled WGS sequence"/>
</dbReference>
<feature type="domain" description="DNA polymerase III delta subunit C-terminal" evidence="8">
    <location>
        <begin position="217"/>
        <end position="330"/>
    </location>
</feature>
<dbReference type="SUPFAM" id="SSF52540">
    <property type="entry name" value="P-loop containing nucleoside triphosphate hydrolases"/>
    <property type="match status" value="1"/>
</dbReference>
<dbReference type="GO" id="GO:0008408">
    <property type="term" value="F:3'-5' exonuclease activity"/>
    <property type="evidence" value="ECO:0007669"/>
    <property type="project" value="InterPro"/>
</dbReference>
<dbReference type="Pfam" id="PF09115">
    <property type="entry name" value="DNApol3-delta_C"/>
    <property type="match status" value="1"/>
</dbReference>
<dbReference type="EMBL" id="FMSV02000503">
    <property type="protein sequence ID" value="SEH06739.1"/>
    <property type="molecule type" value="Genomic_DNA"/>
</dbReference>
<keyword evidence="6" id="KW-0239">DNA-directed DNA polymerase</keyword>
<keyword evidence="10" id="KW-1185">Reference proteome</keyword>
<dbReference type="NCBIfam" id="TIGR00678">
    <property type="entry name" value="holB"/>
    <property type="match status" value="1"/>
</dbReference>
<evidence type="ECO:0000256" key="7">
    <source>
        <dbReference type="ARBA" id="ARBA00049244"/>
    </source>
</evidence>
<proteinExistence type="predicted"/>
<dbReference type="GO" id="GO:0006261">
    <property type="term" value="P:DNA-templated DNA replication"/>
    <property type="evidence" value="ECO:0007669"/>
    <property type="project" value="TreeGrafter"/>
</dbReference>
<dbReference type="PANTHER" id="PTHR11669:SF8">
    <property type="entry name" value="DNA POLYMERASE III SUBUNIT DELTA"/>
    <property type="match status" value="1"/>
</dbReference>
<sequence>MDTEAPIFPWHDKLWLQLLNSFQQHRLSHATLLAGTQGMGKLHFAQRLAHLVLCKNPDVHGKACGVCKSCLLLAAQTHPDLHIVQPETGKKIIRIDDIRALLPKVALTPKYHRSHVVIVYLAEQMNDNAANSLLKLLEEPPPHTLLILISHQTAQLLPTLRSRCQHMDFSQPPVAVCQAWLQTQLQAQNKQLDMPVNCLLTLSANAPLSALLLLDKLPQRDAVFLALMALKQEKQDPINTAIHWLETAPDDSILWLTDWLMDMIRWRSGGFTASSQAQWHNQDKVDALQELADSYALSDLFQLLDLHLQNYQQLKYSNVRPQGLMQELALAWVGIMPA</sequence>
<dbReference type="Pfam" id="PF13177">
    <property type="entry name" value="DNA_pol3_delta2"/>
    <property type="match status" value="1"/>
</dbReference>
<dbReference type="EC" id="2.7.7.7" evidence="1"/>
<dbReference type="OrthoDB" id="9811073at2"/>
<evidence type="ECO:0000313" key="9">
    <source>
        <dbReference type="EMBL" id="SEH06739.1"/>
    </source>
</evidence>
<comment type="catalytic activity">
    <reaction evidence="7">
        <text>DNA(n) + a 2'-deoxyribonucleoside 5'-triphosphate = DNA(n+1) + diphosphate</text>
        <dbReference type="Rhea" id="RHEA:22508"/>
        <dbReference type="Rhea" id="RHEA-COMP:17339"/>
        <dbReference type="Rhea" id="RHEA-COMP:17340"/>
        <dbReference type="ChEBI" id="CHEBI:33019"/>
        <dbReference type="ChEBI" id="CHEBI:61560"/>
        <dbReference type="ChEBI" id="CHEBI:173112"/>
        <dbReference type="EC" id="2.7.7.7"/>
    </reaction>
</comment>
<dbReference type="GO" id="GO:0009360">
    <property type="term" value="C:DNA polymerase III complex"/>
    <property type="evidence" value="ECO:0007669"/>
    <property type="project" value="InterPro"/>
</dbReference>
<name>A0A1H6FBP8_9GAMM</name>
<reference evidence="9 10" key="1">
    <citation type="submission" date="2016-10" db="EMBL/GenBank/DDBJ databases">
        <authorList>
            <person name="de Groot N.N."/>
        </authorList>
    </citation>
    <scope>NUCLEOTIDE SEQUENCE [LARGE SCALE GENOMIC DNA]</scope>
    <source>
        <strain evidence="9">MBHS1</strain>
    </source>
</reference>
<evidence type="ECO:0000256" key="2">
    <source>
        <dbReference type="ARBA" id="ARBA00014363"/>
    </source>
</evidence>
<dbReference type="Gene3D" id="3.40.50.300">
    <property type="entry name" value="P-loop containing nucleotide triphosphate hydrolases"/>
    <property type="match status" value="1"/>
</dbReference>
<dbReference type="RefSeq" id="WP_103920483.1">
    <property type="nucleotide sequence ID" value="NZ_FMSV02000503.1"/>
</dbReference>
<dbReference type="GO" id="GO:0003677">
    <property type="term" value="F:DNA binding"/>
    <property type="evidence" value="ECO:0007669"/>
    <property type="project" value="InterPro"/>
</dbReference>
<evidence type="ECO:0000256" key="3">
    <source>
        <dbReference type="ARBA" id="ARBA00022679"/>
    </source>
</evidence>
<evidence type="ECO:0000256" key="1">
    <source>
        <dbReference type="ARBA" id="ARBA00012417"/>
    </source>
</evidence>
<dbReference type="InterPro" id="IPR015199">
    <property type="entry name" value="DNA_pol_III_delta_C"/>
</dbReference>
<evidence type="ECO:0000256" key="5">
    <source>
        <dbReference type="ARBA" id="ARBA00022705"/>
    </source>
</evidence>
<dbReference type="GO" id="GO:0003887">
    <property type="term" value="F:DNA-directed DNA polymerase activity"/>
    <property type="evidence" value="ECO:0007669"/>
    <property type="project" value="UniProtKB-KW"/>
</dbReference>
<protein>
    <recommendedName>
        <fullName evidence="2">DNA polymerase III subunit delta'</fullName>
        <ecNumber evidence="1">2.7.7.7</ecNumber>
    </recommendedName>
</protein>
<evidence type="ECO:0000256" key="6">
    <source>
        <dbReference type="ARBA" id="ARBA00022932"/>
    </source>
</evidence>
<gene>
    <name evidence="9" type="primary">holB</name>
    <name evidence="9" type="ORF">MBHS_02605</name>
</gene>
<keyword evidence="4 9" id="KW-0548">Nucleotidyltransferase</keyword>
<keyword evidence="5" id="KW-0235">DNA replication</keyword>
<dbReference type="PANTHER" id="PTHR11669">
    <property type="entry name" value="REPLICATION FACTOR C / DNA POLYMERASE III GAMMA-TAU SUBUNIT"/>
    <property type="match status" value="1"/>
</dbReference>
<evidence type="ECO:0000259" key="8">
    <source>
        <dbReference type="Pfam" id="PF09115"/>
    </source>
</evidence>
<accession>A0A1H6FBP8</accession>
<dbReference type="InterPro" id="IPR004622">
    <property type="entry name" value="DNA_pol_HolB"/>
</dbReference>
<dbReference type="Gene3D" id="1.20.272.10">
    <property type="match status" value="1"/>
</dbReference>
<evidence type="ECO:0000313" key="10">
    <source>
        <dbReference type="Proteomes" id="UP000236724"/>
    </source>
</evidence>
<dbReference type="AlphaFoldDB" id="A0A1H6FBP8"/>
<evidence type="ECO:0000256" key="4">
    <source>
        <dbReference type="ARBA" id="ARBA00022695"/>
    </source>
</evidence>